<evidence type="ECO:0000313" key="9">
    <source>
        <dbReference type="Proteomes" id="UP000031392"/>
    </source>
</evidence>
<organism evidence="8 9">
    <name type="scientific">Neisseria elongata subsp. glycolytica ATCC 29315</name>
    <dbReference type="NCBI Taxonomy" id="546263"/>
    <lineage>
        <taxon>Bacteria</taxon>
        <taxon>Pseudomonadati</taxon>
        <taxon>Pseudomonadota</taxon>
        <taxon>Betaproteobacteria</taxon>
        <taxon>Neisseriales</taxon>
        <taxon>Neisseriaceae</taxon>
        <taxon>Neisseria</taxon>
    </lineage>
</organism>
<evidence type="ECO:0000259" key="7">
    <source>
        <dbReference type="PROSITE" id="PS51379"/>
    </source>
</evidence>
<keyword evidence="6" id="KW-0813">Transport</keyword>
<dbReference type="GO" id="GO:0051539">
    <property type="term" value="F:4 iron, 4 sulfur cluster binding"/>
    <property type="evidence" value="ECO:0007669"/>
    <property type="project" value="UniProtKB-UniRule"/>
</dbReference>
<protein>
    <recommendedName>
        <fullName evidence="6">Glycolate oxidase iron-sulfur subunit</fullName>
        <ecNumber evidence="6">1.1.99.14</ecNumber>
    </recommendedName>
</protein>
<evidence type="ECO:0000256" key="4">
    <source>
        <dbReference type="ARBA" id="ARBA00023004"/>
    </source>
</evidence>
<dbReference type="InterPro" id="IPR004017">
    <property type="entry name" value="Cys_rich_dom"/>
</dbReference>
<dbReference type="RefSeq" id="WP_040665761.1">
    <property type="nucleotide sequence ID" value="NZ_CP007726.1"/>
</dbReference>
<dbReference type="InterPro" id="IPR012257">
    <property type="entry name" value="Glc_ox_4Fe-4S"/>
</dbReference>
<proteinExistence type="predicted"/>
<dbReference type="EMBL" id="CP007726">
    <property type="protein sequence ID" value="AJE18698.1"/>
    <property type="molecule type" value="Genomic_DNA"/>
</dbReference>
<evidence type="ECO:0000256" key="2">
    <source>
        <dbReference type="ARBA" id="ARBA00022723"/>
    </source>
</evidence>
<evidence type="ECO:0000256" key="1">
    <source>
        <dbReference type="ARBA" id="ARBA00022485"/>
    </source>
</evidence>
<dbReference type="HOGENOM" id="CLU_023081_0_0_4"/>
<dbReference type="SUPFAM" id="SSF54862">
    <property type="entry name" value="4Fe-4S ferredoxins"/>
    <property type="match status" value="1"/>
</dbReference>
<dbReference type="GO" id="GO:0019154">
    <property type="term" value="F:glycolate dehydrogenase activity"/>
    <property type="evidence" value="ECO:0007669"/>
    <property type="project" value="UniProtKB-EC"/>
</dbReference>
<dbReference type="InterPro" id="IPR017900">
    <property type="entry name" value="4Fe4S_Fe_S_CS"/>
</dbReference>
<gene>
    <name evidence="8" type="primary">glcF</name>
    <name evidence="8" type="ORF">NELON_07215</name>
</gene>
<dbReference type="Pfam" id="PF13183">
    <property type="entry name" value="Fer4_8"/>
    <property type="match status" value="1"/>
</dbReference>
<accession>A0A0B5CHW1</accession>
<evidence type="ECO:0000313" key="8">
    <source>
        <dbReference type="EMBL" id="AJE18698.1"/>
    </source>
</evidence>
<keyword evidence="9" id="KW-1185">Reference proteome</keyword>
<dbReference type="PIRSF" id="PIRSF000139">
    <property type="entry name" value="Glc_ox_4Fe-4S"/>
    <property type="match status" value="1"/>
</dbReference>
<dbReference type="EC" id="1.1.99.14" evidence="6"/>
<feature type="domain" description="4Fe-4S ferredoxin-type" evidence="7">
    <location>
        <begin position="14"/>
        <end position="45"/>
    </location>
</feature>
<dbReference type="Pfam" id="PF02754">
    <property type="entry name" value="CCG"/>
    <property type="match status" value="2"/>
</dbReference>
<dbReference type="PROSITE" id="PS51379">
    <property type="entry name" value="4FE4S_FER_2"/>
    <property type="match status" value="2"/>
</dbReference>
<evidence type="ECO:0000256" key="3">
    <source>
        <dbReference type="ARBA" id="ARBA00022737"/>
    </source>
</evidence>
<reference evidence="9" key="1">
    <citation type="submission" date="2014-05" db="EMBL/GenBank/DDBJ databases">
        <title>Complete Genome sequence of Neisseria elongata subsp. glycolytica.</title>
        <authorList>
            <person name="Veyrier F.J."/>
            <person name="Taha M.-K."/>
        </authorList>
    </citation>
    <scope>NUCLEOTIDE SEQUENCE [LARGE SCALE GENOMIC DNA]</scope>
    <source>
        <strain evidence="9">ATCC 29315</strain>
    </source>
</reference>
<name>A0A0B5CHW1_NEIEG</name>
<dbReference type="PANTHER" id="PTHR32479:SF17">
    <property type="entry name" value="GLYCOLATE OXIDASE IRON-SULFUR SUBUNIT"/>
    <property type="match status" value="1"/>
</dbReference>
<dbReference type="PROSITE" id="PS00198">
    <property type="entry name" value="4FE4S_FER_1"/>
    <property type="match status" value="2"/>
</dbReference>
<dbReference type="KEGG" id="nel:NELON_07215"/>
<keyword evidence="4 6" id="KW-0408">Iron</keyword>
<dbReference type="PANTHER" id="PTHR32479">
    <property type="entry name" value="GLYCOLATE OXIDASE IRON-SULFUR SUBUNIT"/>
    <property type="match status" value="1"/>
</dbReference>
<dbReference type="Proteomes" id="UP000031392">
    <property type="component" value="Chromosome"/>
</dbReference>
<reference evidence="8 9" key="2">
    <citation type="journal article" date="2015" name="PLoS Genet.">
        <title>Common Cell Shape Evolution of Two Nasopharyngeal Pathogens.</title>
        <authorList>
            <person name="Veyrier F.J."/>
            <person name="Biais N."/>
            <person name="Morales P."/>
            <person name="Belkacem N."/>
            <person name="Guilhen C."/>
            <person name="Ranjeva S."/>
            <person name="Sismeiro O."/>
            <person name="Pehau-Arnaudet G."/>
            <person name="Rocha E.P."/>
            <person name="Werts C."/>
            <person name="Taha M.K."/>
            <person name="Boneca I.G."/>
        </authorList>
    </citation>
    <scope>NUCLEOTIDE SEQUENCE [LARGE SCALE GENOMIC DNA]</scope>
    <source>
        <strain evidence="8 9">ATCC 29315</strain>
    </source>
</reference>
<keyword evidence="3" id="KW-0677">Repeat</keyword>
<dbReference type="Gene3D" id="1.10.1060.10">
    <property type="entry name" value="Alpha-helical ferredoxin"/>
    <property type="match status" value="1"/>
</dbReference>
<comment type="function">
    <text evidence="6">Component of a complex that catalyzes the oxidation of glycolate to glyoxylate.</text>
</comment>
<dbReference type="GO" id="GO:0046872">
    <property type="term" value="F:metal ion binding"/>
    <property type="evidence" value="ECO:0007669"/>
    <property type="project" value="UniProtKB-UniRule"/>
</dbReference>
<keyword evidence="1 6" id="KW-0004">4Fe-4S</keyword>
<dbReference type="PATRIC" id="fig|546263.7.peg.1546"/>
<evidence type="ECO:0000256" key="5">
    <source>
        <dbReference type="ARBA" id="ARBA00023014"/>
    </source>
</evidence>
<dbReference type="InterPro" id="IPR017896">
    <property type="entry name" value="4Fe4S_Fe-S-bd"/>
</dbReference>
<keyword evidence="6" id="KW-0249">Electron transport</keyword>
<sequence length="407" mass="45195">MQTNLADPIRHTPEGQTADEIIRRCVHCGICNAVCPTYRLSGNEADGPRGRIYQIKQLLENEAPAAGNLHRYLDHCLTCRACESVCPAKVEYGKLAEIGRDEAERRIKRPLWQKLQRGILRRLITAPQLFTPLYRIGQHSRPLLPDALKNRILPLREAGFMPDNEHPRQILMLEGCVQPVLSPNINRAAARILDRLGIQTHHSHFAGCCGAVNLHNGAKADGLDDMRRNIEAWIPWLPDGIEAVVTTASGCGVTVKDYGYHLRNDPEYAERAARISALSKDIVEILSNESHRLHAMMHKRPSEKIAYHPPCTQQYGQKLSGSVENLFARLGIPLYLPANSGQCCGAAGTYALLQPQTAGRLKTEKLTALNELQPDIILSANIGCIAHLGGGRTPVRHWIEYLDELLA</sequence>
<evidence type="ECO:0000256" key="6">
    <source>
        <dbReference type="PIRNR" id="PIRNR000139"/>
    </source>
</evidence>
<comment type="catalytic activity">
    <reaction evidence="6">
        <text>glycolate + A = glyoxylate + AH2</text>
        <dbReference type="Rhea" id="RHEA:21264"/>
        <dbReference type="ChEBI" id="CHEBI:13193"/>
        <dbReference type="ChEBI" id="CHEBI:17499"/>
        <dbReference type="ChEBI" id="CHEBI:29805"/>
        <dbReference type="ChEBI" id="CHEBI:36655"/>
        <dbReference type="EC" id="1.1.99.14"/>
    </reaction>
</comment>
<feature type="domain" description="4Fe-4S ferredoxin-type" evidence="7">
    <location>
        <begin position="67"/>
        <end position="90"/>
    </location>
</feature>
<comment type="cofactor">
    <cofactor evidence="6">
        <name>[4Fe-4S] cluster</name>
        <dbReference type="ChEBI" id="CHEBI:49883"/>
    </cofactor>
    <text evidence="6">Binds 2 [4Fe-4S] clusters.</text>
</comment>
<dbReference type="NCBIfam" id="NF008434">
    <property type="entry name" value="PRK11274.1"/>
    <property type="match status" value="1"/>
</dbReference>
<dbReference type="InterPro" id="IPR009051">
    <property type="entry name" value="Helical_ferredxn"/>
</dbReference>
<keyword evidence="2 6" id="KW-0479">Metal-binding</keyword>
<keyword evidence="5 6" id="KW-0411">Iron-sulfur</keyword>
<comment type="catalytic activity">
    <reaction evidence="6">
        <text>(R)-lactate + A = pyruvate + AH2</text>
        <dbReference type="Rhea" id="RHEA:15089"/>
        <dbReference type="ChEBI" id="CHEBI:13193"/>
        <dbReference type="ChEBI" id="CHEBI:15361"/>
        <dbReference type="ChEBI" id="CHEBI:16004"/>
        <dbReference type="ChEBI" id="CHEBI:17499"/>
    </reaction>
</comment>
<dbReference type="AlphaFoldDB" id="A0A0B5CHW1"/>